<dbReference type="SMART" id="SM00095">
    <property type="entry name" value="TR_THY"/>
    <property type="match status" value="1"/>
</dbReference>
<accession>A0A5B7WZ41</accession>
<dbReference type="InterPro" id="IPR014306">
    <property type="entry name" value="Hydroxyisourate_hydrolase"/>
</dbReference>
<feature type="compositionally biased region" description="Basic and acidic residues" evidence="9">
    <location>
        <begin position="1"/>
        <end position="10"/>
    </location>
</feature>
<dbReference type="GO" id="GO:0006144">
    <property type="term" value="P:purine nucleobase metabolic process"/>
    <property type="evidence" value="ECO:0007669"/>
    <property type="project" value="UniProtKB-KW"/>
</dbReference>
<dbReference type="SUPFAM" id="SSF49472">
    <property type="entry name" value="Transthyretin (synonym: prealbumin)"/>
    <property type="match status" value="1"/>
</dbReference>
<dbReference type="PANTHER" id="PTHR10395:SF7">
    <property type="entry name" value="5-HYDROXYISOURATE HYDROLASE"/>
    <property type="match status" value="1"/>
</dbReference>
<dbReference type="InterPro" id="IPR023416">
    <property type="entry name" value="Transthyretin/HIU_hydrolase_d"/>
</dbReference>
<reference evidence="11 12" key="1">
    <citation type="submission" date="2018-12" db="EMBL/GenBank/DDBJ databases">
        <title>Complete Genome Sequence of Glutamicibacter creatinolyticus strain LGCM259,isolated from an abscess of a 12-year-old mare in Italy.</title>
        <authorList>
            <person name="Santos R.G."/>
            <person name="Silva A.L."/>
            <person name="Seyffert N."/>
            <person name="Castro T.L.P."/>
            <person name="Attili A.R."/>
            <person name="Rifici C."/>
            <person name="Mazzullo G."/>
            <person name="Brenig B."/>
            <person name="Venanzi F."/>
            <person name="Azevedo V."/>
        </authorList>
    </citation>
    <scope>NUCLEOTIDE SEQUENCE [LARGE SCALE GENOMIC DNA]</scope>
    <source>
        <strain evidence="11 12">LGCM 259</strain>
    </source>
</reference>
<feature type="region of interest" description="Disordered" evidence="9">
    <location>
        <begin position="1"/>
        <end position="24"/>
    </location>
</feature>
<feature type="binding site" evidence="7">
    <location>
        <position position="115"/>
    </location>
    <ligand>
        <name>substrate</name>
    </ligand>
</feature>
<evidence type="ECO:0000313" key="11">
    <source>
        <dbReference type="EMBL" id="QCY48504.1"/>
    </source>
</evidence>
<dbReference type="Proteomes" id="UP000307000">
    <property type="component" value="Chromosome"/>
</dbReference>
<evidence type="ECO:0000259" key="10">
    <source>
        <dbReference type="SMART" id="SM00095"/>
    </source>
</evidence>
<comment type="function">
    <text evidence="2">Catalyzes the hydrolysis of 5-hydroxyisourate (HIU) to 2-oxo-4-hydroxy-4-carboxy-5-ureidoimidazoline (OHCU).</text>
</comment>
<keyword evidence="6 8" id="KW-0378">Hydrolase</keyword>
<protein>
    <recommendedName>
        <fullName evidence="8">5-hydroxyisourate hydrolase</fullName>
        <shortName evidence="8">HIU hydrolase</shortName>
        <shortName evidence="8">HIUHase</shortName>
        <ecNumber evidence="8">3.5.2.17</ecNumber>
    </recommendedName>
</protein>
<proteinExistence type="inferred from homology"/>
<dbReference type="AlphaFoldDB" id="A0A5B7WZ41"/>
<evidence type="ECO:0000256" key="7">
    <source>
        <dbReference type="PIRSR" id="PIRSR600895-51"/>
    </source>
</evidence>
<dbReference type="GO" id="GO:0033971">
    <property type="term" value="F:hydroxyisourate hydrolase activity"/>
    <property type="evidence" value="ECO:0007669"/>
    <property type="project" value="UniProtKB-EC"/>
</dbReference>
<dbReference type="CDD" id="cd05822">
    <property type="entry name" value="TLP_HIUase"/>
    <property type="match status" value="1"/>
</dbReference>
<evidence type="ECO:0000256" key="1">
    <source>
        <dbReference type="ARBA" id="ARBA00001043"/>
    </source>
</evidence>
<dbReference type="InterPro" id="IPR036817">
    <property type="entry name" value="Transthyretin/HIU_hydrolase_sf"/>
</dbReference>
<feature type="binding site" evidence="7">
    <location>
        <position position="52"/>
    </location>
    <ligand>
        <name>substrate</name>
    </ligand>
</feature>
<dbReference type="PANTHER" id="PTHR10395">
    <property type="entry name" value="URICASE AND TRANSTHYRETIN-RELATED"/>
    <property type="match status" value="1"/>
</dbReference>
<evidence type="ECO:0000256" key="6">
    <source>
        <dbReference type="ARBA" id="ARBA00022801"/>
    </source>
</evidence>
<comment type="similarity">
    <text evidence="3 8">Belongs to the transthyretin family. 5-hydroxyisourate hydrolase subfamily.</text>
</comment>
<feature type="domain" description="Transthyretin/hydroxyisourate hydrolase" evidence="10">
    <location>
        <begin position="6"/>
        <end position="117"/>
    </location>
</feature>
<sequence length="118" mass="12730">MADVSTERSHITTHVLDTGTGRPASGVKATLEAKTASGWQEIGSGSTDADGRIKNLGPIQVEAGHYRVSFETGAYFGKQGTESFFPAVSIDFYVNNVDEHYHVPLLISPFAYSTYRGS</sequence>
<dbReference type="Pfam" id="PF00576">
    <property type="entry name" value="Transthyretin"/>
    <property type="match status" value="1"/>
</dbReference>
<keyword evidence="12" id="KW-1185">Reference proteome</keyword>
<evidence type="ECO:0000256" key="5">
    <source>
        <dbReference type="ARBA" id="ARBA00022631"/>
    </source>
</evidence>
<evidence type="ECO:0000256" key="4">
    <source>
        <dbReference type="ARBA" id="ARBA00011881"/>
    </source>
</evidence>
<evidence type="ECO:0000256" key="2">
    <source>
        <dbReference type="ARBA" id="ARBA00002704"/>
    </source>
</evidence>
<feature type="binding site" evidence="7">
    <location>
        <position position="14"/>
    </location>
    <ligand>
        <name>substrate</name>
    </ligand>
</feature>
<dbReference type="EC" id="3.5.2.17" evidence="8"/>
<dbReference type="NCBIfam" id="TIGR02962">
    <property type="entry name" value="hdxy_isourate"/>
    <property type="match status" value="1"/>
</dbReference>
<comment type="catalytic activity">
    <reaction evidence="1 8">
        <text>5-hydroxyisourate + H2O = 5-hydroxy-2-oxo-4-ureido-2,5-dihydro-1H-imidazole-5-carboxylate + H(+)</text>
        <dbReference type="Rhea" id="RHEA:23736"/>
        <dbReference type="ChEBI" id="CHEBI:15377"/>
        <dbReference type="ChEBI" id="CHEBI:15378"/>
        <dbReference type="ChEBI" id="CHEBI:18072"/>
        <dbReference type="ChEBI" id="CHEBI:58639"/>
        <dbReference type="EC" id="3.5.2.17"/>
    </reaction>
</comment>
<dbReference type="RefSeq" id="WP_054820935.1">
    <property type="nucleotide sequence ID" value="NZ_CP034412.1"/>
</dbReference>
<evidence type="ECO:0000313" key="12">
    <source>
        <dbReference type="Proteomes" id="UP000307000"/>
    </source>
</evidence>
<dbReference type="KEGG" id="gcr:GcLGCM259_2797"/>
<evidence type="ECO:0000256" key="3">
    <source>
        <dbReference type="ARBA" id="ARBA00009850"/>
    </source>
</evidence>
<dbReference type="InterPro" id="IPR000895">
    <property type="entry name" value="Transthyretin/HIU_hydrolase"/>
</dbReference>
<dbReference type="EMBL" id="CP034412">
    <property type="protein sequence ID" value="QCY48504.1"/>
    <property type="molecule type" value="Genomic_DNA"/>
</dbReference>
<evidence type="ECO:0000256" key="9">
    <source>
        <dbReference type="SAM" id="MobiDB-lite"/>
    </source>
</evidence>
<gene>
    <name evidence="11" type="ORF">GcLGCM259_2797</name>
</gene>
<comment type="subunit">
    <text evidence="4 8">Homotetramer.</text>
</comment>
<dbReference type="Gene3D" id="2.60.40.180">
    <property type="entry name" value="Transthyretin/hydroxyisourate hydrolase domain"/>
    <property type="match status" value="1"/>
</dbReference>
<dbReference type="PRINTS" id="PR00189">
    <property type="entry name" value="TRNSTHYRETIN"/>
</dbReference>
<organism evidence="11 12">
    <name type="scientific">Glutamicibacter creatinolyticus</name>
    <dbReference type="NCBI Taxonomy" id="162496"/>
    <lineage>
        <taxon>Bacteria</taxon>
        <taxon>Bacillati</taxon>
        <taxon>Actinomycetota</taxon>
        <taxon>Actinomycetes</taxon>
        <taxon>Micrococcales</taxon>
        <taxon>Micrococcaceae</taxon>
        <taxon>Glutamicibacter</taxon>
    </lineage>
</organism>
<name>A0A5B7WZ41_9MICC</name>
<evidence type="ECO:0000256" key="8">
    <source>
        <dbReference type="RuleBase" id="RU361270"/>
    </source>
</evidence>
<keyword evidence="5 8" id="KW-0659">Purine metabolism</keyword>